<organism evidence="2 3">
    <name type="scientific">Pseudocercospora eumusae</name>
    <dbReference type="NCBI Taxonomy" id="321146"/>
    <lineage>
        <taxon>Eukaryota</taxon>
        <taxon>Fungi</taxon>
        <taxon>Dikarya</taxon>
        <taxon>Ascomycota</taxon>
        <taxon>Pezizomycotina</taxon>
        <taxon>Dothideomycetes</taxon>
        <taxon>Dothideomycetidae</taxon>
        <taxon>Mycosphaerellales</taxon>
        <taxon>Mycosphaerellaceae</taxon>
        <taxon>Pseudocercospora</taxon>
    </lineage>
</organism>
<dbReference type="Proteomes" id="UP000070133">
    <property type="component" value="Unassembled WGS sequence"/>
</dbReference>
<feature type="compositionally biased region" description="Polar residues" evidence="1">
    <location>
        <begin position="377"/>
        <end position="398"/>
    </location>
</feature>
<feature type="compositionally biased region" description="Low complexity" evidence="1">
    <location>
        <begin position="507"/>
        <end position="524"/>
    </location>
</feature>
<feature type="region of interest" description="Disordered" evidence="1">
    <location>
        <begin position="269"/>
        <end position="398"/>
    </location>
</feature>
<protein>
    <submittedName>
        <fullName evidence="2">Uncharacterized protein</fullName>
    </submittedName>
</protein>
<gene>
    <name evidence="2" type="ORF">AC578_4072</name>
</gene>
<feature type="region of interest" description="Disordered" evidence="1">
    <location>
        <begin position="211"/>
        <end position="236"/>
    </location>
</feature>
<sequence length="546" mass="59555">MPPYLYRLGRIWKHIGQSAPVQQREWILLDTSLAPWNVDRAAPDVDEYRPPASDGDSAIGHALTALDLTNTEQTHTTVVWQPAVTHATHVVQPYEITRQAVDRQVHHYHYLHRTLPVTDFQILPPKHFVENSRGSYTEVSEENKPLNSDDEAELLHLIDNSASEQARAEMARVEAEPTPTPEKARDTPYHAKDGQLHHYLHHPAHATIQDSANAARAPSWQARSLPSEGDRGSGQVHAMGRIESRRNLVSRPGSPANGAWIAKTFQTGENTQSTQYQRHDSHPLPPKHMASRKTPFFERDATSSRPPMQAEHVRHQATALNIPPDSSIRLSSESAGDGRRVLRTEQERGATSNYLSTGDHLSDASPHLLASAMAPQRATTSGLTRSAESAPSLTQASPGQLLGYEHSCPSCGAPKLVRSPTTSEIRAAPPSNQHPSSAAINTSDSRSRLPRPASTNVASDLPDSFTRLSTAVSQKPLASPNEVPAAASRTSFLPAAYAKAAERTRFSSAPASAAATSSQPKPASQGMYLNYSNFRLSEEIGHGPRQ</sequence>
<evidence type="ECO:0000256" key="1">
    <source>
        <dbReference type="SAM" id="MobiDB-lite"/>
    </source>
</evidence>
<feature type="region of interest" description="Disordered" evidence="1">
    <location>
        <begin position="415"/>
        <end position="462"/>
    </location>
</feature>
<proteinExistence type="predicted"/>
<dbReference type="AlphaFoldDB" id="A0A139HDM1"/>
<keyword evidence="3" id="KW-1185">Reference proteome</keyword>
<comment type="caution">
    <text evidence="2">The sequence shown here is derived from an EMBL/GenBank/DDBJ whole genome shotgun (WGS) entry which is preliminary data.</text>
</comment>
<evidence type="ECO:0000313" key="2">
    <source>
        <dbReference type="EMBL" id="KXT00513.1"/>
    </source>
</evidence>
<feature type="region of interest" description="Disordered" evidence="1">
    <location>
        <begin position="505"/>
        <end position="526"/>
    </location>
</feature>
<feature type="compositionally biased region" description="Polar residues" evidence="1">
    <location>
        <begin position="419"/>
        <end position="444"/>
    </location>
</feature>
<name>A0A139HDM1_9PEZI</name>
<evidence type="ECO:0000313" key="3">
    <source>
        <dbReference type="Proteomes" id="UP000070133"/>
    </source>
</evidence>
<dbReference type="EMBL" id="LFZN01000072">
    <property type="protein sequence ID" value="KXT00513.1"/>
    <property type="molecule type" value="Genomic_DNA"/>
</dbReference>
<accession>A0A139HDM1</accession>
<dbReference type="OrthoDB" id="5325276at2759"/>
<feature type="compositionally biased region" description="Basic and acidic residues" evidence="1">
    <location>
        <begin position="336"/>
        <end position="348"/>
    </location>
</feature>
<reference evidence="2 3" key="1">
    <citation type="submission" date="2015-07" db="EMBL/GenBank/DDBJ databases">
        <title>Comparative genomics of the Sigatoka disease complex on banana suggests a link between parallel evolutionary changes in Pseudocercospora fijiensis and Pseudocercospora eumusae and increased virulence on the banana host.</title>
        <authorList>
            <person name="Chang T.-C."/>
            <person name="Salvucci A."/>
            <person name="Crous P.W."/>
            <person name="Stergiopoulos I."/>
        </authorList>
    </citation>
    <scope>NUCLEOTIDE SEQUENCE [LARGE SCALE GENOMIC DNA]</scope>
    <source>
        <strain evidence="2 3">CBS 114824</strain>
    </source>
</reference>